<dbReference type="PROSITE" id="PS00101">
    <property type="entry name" value="HEXAPEP_TRANSFERASES"/>
    <property type="match status" value="1"/>
</dbReference>
<comment type="caution">
    <text evidence="3">The sequence shown here is derived from an EMBL/GenBank/DDBJ whole genome shotgun (WGS) entry which is preliminary data.</text>
</comment>
<evidence type="ECO:0000256" key="1">
    <source>
        <dbReference type="ARBA" id="ARBA00022679"/>
    </source>
</evidence>
<accession>A0AAE0M5Y1</accession>
<feature type="transmembrane region" description="Helical" evidence="2">
    <location>
        <begin position="344"/>
        <end position="368"/>
    </location>
</feature>
<dbReference type="Pfam" id="PF00132">
    <property type="entry name" value="Hexapep"/>
    <property type="match status" value="1"/>
</dbReference>
<proteinExistence type="predicted"/>
<dbReference type="InterPro" id="IPR018357">
    <property type="entry name" value="Hexapep_transf_CS"/>
</dbReference>
<keyword evidence="2" id="KW-0812">Transmembrane</keyword>
<protein>
    <submittedName>
        <fullName evidence="3">Trimeric LpxA-like protein</fullName>
    </submittedName>
</protein>
<keyword evidence="2" id="KW-0472">Membrane</keyword>
<gene>
    <name evidence="3" type="ORF">B0T19DRAFT_284061</name>
</gene>
<dbReference type="AlphaFoldDB" id="A0AAE0M5Y1"/>
<name>A0AAE0M5Y1_9PEZI</name>
<dbReference type="PANTHER" id="PTHR23416:SF54">
    <property type="entry name" value="ACETYLTRANSFERASE, CYSE_LACA_LPXA_NODL FAMILY (AFU_ORTHOLOGUE AFUA_2G08430)-RELATED"/>
    <property type="match status" value="1"/>
</dbReference>
<organism evidence="3 4">
    <name type="scientific">Cercophora scortea</name>
    <dbReference type="NCBI Taxonomy" id="314031"/>
    <lineage>
        <taxon>Eukaryota</taxon>
        <taxon>Fungi</taxon>
        <taxon>Dikarya</taxon>
        <taxon>Ascomycota</taxon>
        <taxon>Pezizomycotina</taxon>
        <taxon>Sordariomycetes</taxon>
        <taxon>Sordariomycetidae</taxon>
        <taxon>Sordariales</taxon>
        <taxon>Lasiosphaeriaceae</taxon>
        <taxon>Cercophora</taxon>
    </lineage>
</organism>
<dbReference type="GO" id="GO:0008374">
    <property type="term" value="F:O-acyltransferase activity"/>
    <property type="evidence" value="ECO:0007669"/>
    <property type="project" value="TreeGrafter"/>
</dbReference>
<dbReference type="PANTHER" id="PTHR23416">
    <property type="entry name" value="SIALIC ACID SYNTHASE-RELATED"/>
    <property type="match status" value="1"/>
</dbReference>
<dbReference type="CDD" id="cd03357">
    <property type="entry name" value="LbH_MAT_GAT"/>
    <property type="match status" value="1"/>
</dbReference>
<reference evidence="3" key="1">
    <citation type="journal article" date="2023" name="Mol. Phylogenet. Evol.">
        <title>Genome-scale phylogeny and comparative genomics of the fungal order Sordariales.</title>
        <authorList>
            <person name="Hensen N."/>
            <person name="Bonometti L."/>
            <person name="Westerberg I."/>
            <person name="Brannstrom I.O."/>
            <person name="Guillou S."/>
            <person name="Cros-Aarteil S."/>
            <person name="Calhoun S."/>
            <person name="Haridas S."/>
            <person name="Kuo A."/>
            <person name="Mondo S."/>
            <person name="Pangilinan J."/>
            <person name="Riley R."/>
            <person name="LaButti K."/>
            <person name="Andreopoulos B."/>
            <person name="Lipzen A."/>
            <person name="Chen C."/>
            <person name="Yan M."/>
            <person name="Daum C."/>
            <person name="Ng V."/>
            <person name="Clum A."/>
            <person name="Steindorff A."/>
            <person name="Ohm R.A."/>
            <person name="Martin F."/>
            <person name="Silar P."/>
            <person name="Natvig D.O."/>
            <person name="Lalanne C."/>
            <person name="Gautier V."/>
            <person name="Ament-Velasquez S.L."/>
            <person name="Kruys A."/>
            <person name="Hutchinson M.I."/>
            <person name="Powell A.J."/>
            <person name="Barry K."/>
            <person name="Miller A.N."/>
            <person name="Grigoriev I.V."/>
            <person name="Debuchy R."/>
            <person name="Gladieux P."/>
            <person name="Hiltunen Thoren M."/>
            <person name="Johannesson H."/>
        </authorList>
    </citation>
    <scope>NUCLEOTIDE SEQUENCE</scope>
    <source>
        <strain evidence="3">SMH4131-1</strain>
    </source>
</reference>
<dbReference type="EMBL" id="JAUEPO010000006">
    <property type="protein sequence ID" value="KAK3320225.1"/>
    <property type="molecule type" value="Genomic_DNA"/>
</dbReference>
<dbReference type="SUPFAM" id="SSF51161">
    <property type="entry name" value="Trimeric LpxA-like enzymes"/>
    <property type="match status" value="1"/>
</dbReference>
<evidence type="ECO:0000313" key="3">
    <source>
        <dbReference type="EMBL" id="KAK3320225.1"/>
    </source>
</evidence>
<dbReference type="InterPro" id="IPR001451">
    <property type="entry name" value="Hexapep"/>
</dbReference>
<evidence type="ECO:0000313" key="4">
    <source>
        <dbReference type="Proteomes" id="UP001286456"/>
    </source>
</evidence>
<sequence>MAEHIKMDPANASLQQAAPADHDDMGIIFPAGNDDFRAARDRCAQACRRFNNTPEDASPDVRSSLWLDIVRPARDLSSSAEMAITHDMTFRNPALKARTPFVKPPFYADYGLRVRIAGSTFINRGCMIMDTPVADVVVGEGCNIGPNCCFVSVSHPLRPEERIKTRTSTGKGIVLGDNVFVGANVTILGGVTIGDGAVIGAGSVVTKSIPAYTMAAGVPARVLPSTPASSTKSDELFPTEVTRSVSTLAEAMIHSRAQPLDRKEELELARLSSSLLRAQQLKLKQQQIQSQQQLIGDSRVQQQQLDDCRGGAVPDVRDSDGSVLGRGSAQSQPRMLWRLFRPEVMIIVAGTSVAFAMLVSFFLAGVLVGAKRFAIIEVDQPQHGIGIGL</sequence>
<dbReference type="InterPro" id="IPR011004">
    <property type="entry name" value="Trimer_LpxA-like_sf"/>
</dbReference>
<dbReference type="InterPro" id="IPR051159">
    <property type="entry name" value="Hexapeptide_acetyltransf"/>
</dbReference>
<dbReference type="Proteomes" id="UP001286456">
    <property type="component" value="Unassembled WGS sequence"/>
</dbReference>
<keyword evidence="4" id="KW-1185">Reference proteome</keyword>
<reference evidence="3" key="2">
    <citation type="submission" date="2023-06" db="EMBL/GenBank/DDBJ databases">
        <authorList>
            <consortium name="Lawrence Berkeley National Laboratory"/>
            <person name="Haridas S."/>
            <person name="Hensen N."/>
            <person name="Bonometti L."/>
            <person name="Westerberg I."/>
            <person name="Brannstrom I.O."/>
            <person name="Guillou S."/>
            <person name="Cros-Aarteil S."/>
            <person name="Calhoun S."/>
            <person name="Kuo A."/>
            <person name="Mondo S."/>
            <person name="Pangilinan J."/>
            <person name="Riley R."/>
            <person name="Labutti K."/>
            <person name="Andreopoulos B."/>
            <person name="Lipzen A."/>
            <person name="Chen C."/>
            <person name="Yanf M."/>
            <person name="Daum C."/>
            <person name="Ng V."/>
            <person name="Clum A."/>
            <person name="Steindorff A."/>
            <person name="Ohm R."/>
            <person name="Martin F."/>
            <person name="Silar P."/>
            <person name="Natvig D."/>
            <person name="Lalanne C."/>
            <person name="Gautier V."/>
            <person name="Ament-Velasquez S.L."/>
            <person name="Kruys A."/>
            <person name="Hutchinson M.I."/>
            <person name="Powell A.J."/>
            <person name="Barry K."/>
            <person name="Miller A.N."/>
            <person name="Grigoriev I.V."/>
            <person name="Debuchy R."/>
            <person name="Gladieux P."/>
            <person name="Thoren M.H."/>
            <person name="Johannesson H."/>
        </authorList>
    </citation>
    <scope>NUCLEOTIDE SEQUENCE</scope>
    <source>
        <strain evidence="3">SMH4131-1</strain>
    </source>
</reference>
<keyword evidence="2" id="KW-1133">Transmembrane helix</keyword>
<keyword evidence="1" id="KW-0808">Transferase</keyword>
<evidence type="ECO:0000256" key="2">
    <source>
        <dbReference type="SAM" id="Phobius"/>
    </source>
</evidence>
<dbReference type="Gene3D" id="2.160.10.10">
    <property type="entry name" value="Hexapeptide repeat proteins"/>
    <property type="match status" value="1"/>
</dbReference>